<sequence length="100" mass="11122">MFDGKSAVLLGDLTMFGRSVSQGEDGIARTGLDDVWIVNDVKTVRTTMRVSVFGPQGTFDACFHGTSVRYVCSDPLLACFHANYLETAHPCFKFHVRIWC</sequence>
<proteinExistence type="predicted"/>
<dbReference type="HOGENOM" id="CLU_2304991_0_0_6"/>
<dbReference type="EMBL" id="AE003849">
    <property type="protein sequence ID" value="AAF83845.1"/>
    <property type="molecule type" value="Genomic_DNA"/>
</dbReference>
<name>Q9PEJ3_XYLFA</name>
<dbReference type="KEGG" id="xfa:XF_1035"/>
<dbReference type="STRING" id="160492.XF_1035"/>
<gene>
    <name evidence="1" type="ordered locus">XF_1035</name>
</gene>
<protein>
    <submittedName>
        <fullName evidence="1">Uncharacterized protein</fullName>
    </submittedName>
</protein>
<organism evidence="1 2">
    <name type="scientific">Xylella fastidiosa (strain 9a5c)</name>
    <dbReference type="NCBI Taxonomy" id="160492"/>
    <lineage>
        <taxon>Bacteria</taxon>
        <taxon>Pseudomonadati</taxon>
        <taxon>Pseudomonadota</taxon>
        <taxon>Gammaproteobacteria</taxon>
        <taxon>Lysobacterales</taxon>
        <taxon>Lysobacteraceae</taxon>
        <taxon>Xylella</taxon>
    </lineage>
</organism>
<accession>Q9PEJ3</accession>
<reference evidence="1 2" key="1">
    <citation type="journal article" date="2000" name="Nature">
        <title>The genome sequence of the plant pathogen Xylella fastidiosa.</title>
        <authorList>
            <person name="Simpson A.J."/>
            <person name="Reinach F.C."/>
            <person name="Arruda P."/>
            <person name="Abreu F.A."/>
            <person name="Acencio M."/>
            <person name="Alvarenga R."/>
            <person name="Alves L.M."/>
            <person name="Araya J.E."/>
            <person name="Baia G.S."/>
            <person name="Baptista C.S."/>
            <person name="Barros M.H."/>
            <person name="Bonaccorsi E.D."/>
            <person name="Bordin S."/>
            <person name="Bove J.M."/>
            <person name="Briones M.R."/>
            <person name="Bueno M.R."/>
            <person name="Camargo A.A."/>
            <person name="Camargo L.E."/>
            <person name="Carraro D.M."/>
            <person name="Carrer H."/>
            <person name="Colauto N.B."/>
            <person name="Colombo C."/>
            <person name="Costa F.F."/>
            <person name="Costa M.C."/>
            <person name="Costa-Neto C.M."/>
            <person name="Coutinho L.L."/>
            <person name="Cristofani M."/>
            <person name="Dias-Neto E."/>
            <person name="Docena C."/>
            <person name="El-Dorry H."/>
            <person name="Facincani A.P."/>
            <person name="Ferreira A.J."/>
            <person name="Ferreira V.C."/>
            <person name="Ferro J.A."/>
            <person name="Fraga J.S."/>
            <person name="Franca S.C."/>
            <person name="Franco M.C."/>
            <person name="Frohme M."/>
            <person name="Furlan L.R."/>
            <person name="Garnier M."/>
            <person name="Goldman G.H."/>
            <person name="Goldman M.H."/>
            <person name="Gomes S.L."/>
            <person name="Gruber A."/>
            <person name="Ho P.L."/>
            <person name="Hoheisel J.D."/>
            <person name="Junqueira M.L."/>
            <person name="Kemper E.L."/>
            <person name="Kitajima J.P."/>
            <person name="Krieger J.E."/>
            <person name="Kuramae E.E."/>
            <person name="Laigret F."/>
            <person name="Lambais M.R."/>
            <person name="Leite L.C."/>
            <person name="Lemos E.G."/>
            <person name="Lemos M.V."/>
            <person name="Lopes S.A."/>
            <person name="Lopes C.R."/>
            <person name="Machado J.A."/>
            <person name="Machado M.A."/>
            <person name="Madeira A.M."/>
            <person name="Madeira H.M."/>
            <person name="Marino C.L."/>
            <person name="Marques M.V."/>
            <person name="Martins E.A."/>
            <person name="Martins E.M."/>
            <person name="Matsukuma A.Y."/>
            <person name="Menck C.F."/>
            <person name="Miracca E.C."/>
            <person name="Miyaki C.Y."/>
            <person name="Monteriro-Vitorello C.B."/>
            <person name="Moon D.H."/>
            <person name="Nagai M.A."/>
            <person name="Nascimento A.L."/>
            <person name="Netto L.E."/>
            <person name="Nhani A.Jr."/>
            <person name="Nobrega F.G."/>
            <person name="Nunes L.R."/>
            <person name="Oliveira M.A."/>
            <person name="de Oliveira M.C."/>
            <person name="de Oliveira R.C."/>
            <person name="Palmieri D.A."/>
            <person name="Paris A."/>
            <person name="Peixoto B.R."/>
            <person name="Pereira G.A."/>
            <person name="Pereira H.A.Jr."/>
            <person name="Pesquero J.B."/>
            <person name="Quaggio R.B."/>
            <person name="Roberto P.G."/>
            <person name="Rodrigues V."/>
            <person name="de M Rosa A.J."/>
            <person name="de Rosa V.E.Jr."/>
            <person name="de Sa R.G."/>
            <person name="Santelli R.V."/>
            <person name="Sawasaki H.E."/>
            <person name="da Silva A.C."/>
            <person name="da Silva A.M."/>
            <person name="da Silva F.R."/>
            <person name="da Silva W.A.Jr."/>
            <person name="da Silveira J.F."/>
            <person name="Silvestri M.L."/>
            <person name="Siqueira W.J."/>
            <person name="de Souza A.A."/>
            <person name="de Souza A.P."/>
            <person name="Terenzi M.F."/>
            <person name="Truffi D."/>
            <person name="Tsai S.M."/>
            <person name="Tsuhako M.H."/>
            <person name="Vallada H."/>
            <person name="Van Sluys M.A."/>
            <person name="Verjovski-Almeida S."/>
            <person name="Vettore A.L."/>
            <person name="Zago M.A."/>
            <person name="Zatz M."/>
            <person name="Meidanis J."/>
            <person name="Setubal J.C."/>
        </authorList>
    </citation>
    <scope>NUCLEOTIDE SEQUENCE [LARGE SCALE GENOMIC DNA]</scope>
    <source>
        <strain evidence="1 2">9a5c</strain>
    </source>
</reference>
<dbReference type="PIR" id="F82732">
    <property type="entry name" value="F82732"/>
</dbReference>
<evidence type="ECO:0000313" key="1">
    <source>
        <dbReference type="EMBL" id="AAF83845.1"/>
    </source>
</evidence>
<evidence type="ECO:0000313" key="2">
    <source>
        <dbReference type="Proteomes" id="UP000000812"/>
    </source>
</evidence>
<dbReference type="Proteomes" id="UP000000812">
    <property type="component" value="Chromosome"/>
</dbReference>
<dbReference type="AlphaFoldDB" id="Q9PEJ3"/>